<dbReference type="AlphaFoldDB" id="A4BD75"/>
<reference evidence="2 3" key="1">
    <citation type="submission" date="2006-02" db="EMBL/GenBank/DDBJ databases">
        <authorList>
            <person name="Pinhassi J."/>
            <person name="Pedros-Alio C."/>
            <person name="Ferriera S."/>
            <person name="Johnson J."/>
            <person name="Kravitz S."/>
            <person name="Halpern A."/>
            <person name="Remington K."/>
            <person name="Beeson K."/>
            <person name="Tran B."/>
            <person name="Rogers Y.-H."/>
            <person name="Friedman R."/>
            <person name="Venter J.C."/>
        </authorList>
    </citation>
    <scope>NUCLEOTIDE SEQUENCE [LARGE SCALE GENOMIC DNA]</scope>
    <source>
        <strain evidence="2 3">MED297</strain>
    </source>
</reference>
<dbReference type="InterPro" id="IPR005135">
    <property type="entry name" value="Endo/exonuclease/phosphatase"/>
</dbReference>
<accession>A4BD75</accession>
<protein>
    <submittedName>
        <fullName evidence="2">Endonuclease/exonuclease/phosphatase family protein</fullName>
    </submittedName>
</protein>
<evidence type="ECO:0000259" key="1">
    <source>
        <dbReference type="Pfam" id="PF03372"/>
    </source>
</evidence>
<organism evidence="2 3">
    <name type="scientific">Reinekea blandensis MED297</name>
    <dbReference type="NCBI Taxonomy" id="314283"/>
    <lineage>
        <taxon>Bacteria</taxon>
        <taxon>Pseudomonadati</taxon>
        <taxon>Pseudomonadota</taxon>
        <taxon>Gammaproteobacteria</taxon>
        <taxon>Oceanospirillales</taxon>
        <taxon>Saccharospirillaceae</taxon>
        <taxon>Reinekea</taxon>
    </lineage>
</organism>
<gene>
    <name evidence="2" type="ORF">MED297_05704</name>
</gene>
<sequence length="273" mass="31497">MRLSGYQKQKPPVHLEPWHHYLHGDPSERENTLKLLSYNIQVGIHTRRYHDYLLRSWQHFLPHHRRENNLQQIAELIRHFDLIALQEVDGGSFRSQFTNQIHYLAKAADKQFWHQQLNRNLGRMAQHSNGVIGDVTPVRVSNHALPGIKGRGAIAFELGEKDPLIIVIAHLALGKKHQDLQLKYIRNIIRQYNHAIIMGDLNTDSLRILYDSPLHDCGLKASHARATYPSWQPSKCLDQILVSQHIIIHKVGVLDFMMSDHLPVAIEIELPNA</sequence>
<name>A4BD75_9GAMM</name>
<dbReference type="OrthoDB" id="5293344at2"/>
<keyword evidence="2" id="KW-0269">Exonuclease</keyword>
<evidence type="ECO:0000313" key="3">
    <source>
        <dbReference type="Proteomes" id="UP000005953"/>
    </source>
</evidence>
<dbReference type="Gene3D" id="3.60.10.10">
    <property type="entry name" value="Endonuclease/exonuclease/phosphatase"/>
    <property type="match status" value="1"/>
</dbReference>
<dbReference type="SUPFAM" id="SSF56219">
    <property type="entry name" value="DNase I-like"/>
    <property type="match status" value="1"/>
</dbReference>
<keyword evidence="2" id="KW-0540">Nuclease</keyword>
<evidence type="ECO:0000313" key="2">
    <source>
        <dbReference type="EMBL" id="EAR09819.1"/>
    </source>
</evidence>
<dbReference type="RefSeq" id="WP_008048295.1">
    <property type="nucleotide sequence ID" value="NZ_CH724155.1"/>
</dbReference>
<keyword evidence="2" id="KW-0255">Endonuclease</keyword>
<dbReference type="EMBL" id="AAOE01000007">
    <property type="protein sequence ID" value="EAR09819.1"/>
    <property type="molecule type" value="Genomic_DNA"/>
</dbReference>
<dbReference type="GO" id="GO:0004519">
    <property type="term" value="F:endonuclease activity"/>
    <property type="evidence" value="ECO:0007669"/>
    <property type="project" value="UniProtKB-KW"/>
</dbReference>
<dbReference type="Proteomes" id="UP000005953">
    <property type="component" value="Unassembled WGS sequence"/>
</dbReference>
<comment type="caution">
    <text evidence="2">The sequence shown here is derived from an EMBL/GenBank/DDBJ whole genome shotgun (WGS) entry which is preliminary data.</text>
</comment>
<dbReference type="InterPro" id="IPR036691">
    <property type="entry name" value="Endo/exonu/phosph_ase_sf"/>
</dbReference>
<dbReference type="STRING" id="314283.MED297_05704"/>
<dbReference type="HOGENOM" id="CLU_060500_4_2_6"/>
<proteinExistence type="predicted"/>
<dbReference type="GO" id="GO:0004527">
    <property type="term" value="F:exonuclease activity"/>
    <property type="evidence" value="ECO:0007669"/>
    <property type="project" value="UniProtKB-KW"/>
</dbReference>
<feature type="domain" description="Endonuclease/exonuclease/phosphatase" evidence="1">
    <location>
        <begin position="36"/>
        <end position="261"/>
    </location>
</feature>
<keyword evidence="2" id="KW-0378">Hydrolase</keyword>
<keyword evidence="3" id="KW-1185">Reference proteome</keyword>
<dbReference type="Pfam" id="PF03372">
    <property type="entry name" value="Exo_endo_phos"/>
    <property type="match status" value="1"/>
</dbReference>